<dbReference type="PANTHER" id="PTHR33735">
    <property type="entry name" value="EXPRESSED PROTEIN"/>
    <property type="match status" value="1"/>
</dbReference>
<keyword evidence="1" id="KW-1133">Transmembrane helix</keyword>
<dbReference type="AlphaFoldDB" id="A0A8S0QSJ1"/>
<accession>A0A8S0QSJ1</accession>
<feature type="transmembrane region" description="Helical" evidence="1">
    <location>
        <begin position="117"/>
        <end position="136"/>
    </location>
</feature>
<evidence type="ECO:0000313" key="3">
    <source>
        <dbReference type="Proteomes" id="UP000594638"/>
    </source>
</evidence>
<name>A0A8S0QSJ1_OLEEU</name>
<dbReference type="PANTHER" id="PTHR33735:SF14">
    <property type="entry name" value="PHAGE CAPSID SCAFFOLDING PROTEIN (GPO) SERINE PEPTIDASE"/>
    <property type="match status" value="1"/>
</dbReference>
<sequence length="260" mass="28110">MYYFRNWIVRSSVEPGPPTPSGPPFNPLNWILGIMISVVIPFISQKWAPLKTLNKVEYVVEAVETVAEKVAEDIADDLPAGGELRKVVDFVERVAERAARDAGVMDDFIDKWQHNDLLCGGFHVVVVVVLGMLWRWDVIDGGKSVKVRLLLVAAAVDIAVGVIFVESDGGGLGYGASVCGDAVRNWVINSSVQPELVLLSIPATEKIAEVVEKAAVDLTGYLPAGGTSRKAVEFVENVAERAAKDADLVDDFIGKACTFD</sequence>
<comment type="caution">
    <text evidence="2">The sequence shown here is derived from an EMBL/GenBank/DDBJ whole genome shotgun (WGS) entry which is preliminary data.</text>
</comment>
<evidence type="ECO:0000313" key="2">
    <source>
        <dbReference type="EMBL" id="CAA2968711.1"/>
    </source>
</evidence>
<keyword evidence="1" id="KW-0812">Transmembrane</keyword>
<gene>
    <name evidence="2" type="ORF">OLEA9_A090541</name>
</gene>
<evidence type="ECO:0000256" key="1">
    <source>
        <dbReference type="SAM" id="Phobius"/>
    </source>
</evidence>
<dbReference type="OrthoDB" id="913605at2759"/>
<reference evidence="2 3" key="1">
    <citation type="submission" date="2019-12" db="EMBL/GenBank/DDBJ databases">
        <authorList>
            <person name="Alioto T."/>
            <person name="Alioto T."/>
            <person name="Gomez Garrido J."/>
        </authorList>
    </citation>
    <scope>NUCLEOTIDE SEQUENCE [LARGE SCALE GENOMIC DNA]</scope>
</reference>
<proteinExistence type="predicted"/>
<dbReference type="EMBL" id="CACTIH010001919">
    <property type="protein sequence ID" value="CAA2968711.1"/>
    <property type="molecule type" value="Genomic_DNA"/>
</dbReference>
<keyword evidence="3" id="KW-1185">Reference proteome</keyword>
<protein>
    <submittedName>
        <fullName evidence="2">Uncharacterized protein</fullName>
    </submittedName>
</protein>
<organism evidence="2 3">
    <name type="scientific">Olea europaea subsp. europaea</name>
    <dbReference type="NCBI Taxonomy" id="158383"/>
    <lineage>
        <taxon>Eukaryota</taxon>
        <taxon>Viridiplantae</taxon>
        <taxon>Streptophyta</taxon>
        <taxon>Embryophyta</taxon>
        <taxon>Tracheophyta</taxon>
        <taxon>Spermatophyta</taxon>
        <taxon>Magnoliopsida</taxon>
        <taxon>eudicotyledons</taxon>
        <taxon>Gunneridae</taxon>
        <taxon>Pentapetalae</taxon>
        <taxon>asterids</taxon>
        <taxon>lamiids</taxon>
        <taxon>Lamiales</taxon>
        <taxon>Oleaceae</taxon>
        <taxon>Oleeae</taxon>
        <taxon>Olea</taxon>
    </lineage>
</organism>
<dbReference type="Gramene" id="OE9A090541T1">
    <property type="protein sequence ID" value="OE9A090541C1"/>
    <property type="gene ID" value="OE9A090541"/>
</dbReference>
<dbReference type="Proteomes" id="UP000594638">
    <property type="component" value="Unassembled WGS sequence"/>
</dbReference>
<keyword evidence="1" id="KW-0472">Membrane</keyword>